<keyword evidence="2" id="KW-0680">Restriction system</keyword>
<dbReference type="GO" id="GO:0009307">
    <property type="term" value="P:DNA restriction-modification system"/>
    <property type="evidence" value="ECO:0007669"/>
    <property type="project" value="UniProtKB-KW"/>
</dbReference>
<evidence type="ECO:0000256" key="2">
    <source>
        <dbReference type="ARBA" id="ARBA00022747"/>
    </source>
</evidence>
<dbReference type="InterPro" id="IPR038333">
    <property type="entry name" value="T1MK-like_N_sf"/>
</dbReference>
<evidence type="ECO:0000313" key="4">
    <source>
        <dbReference type="Proteomes" id="UP000254863"/>
    </source>
</evidence>
<dbReference type="Proteomes" id="UP000254863">
    <property type="component" value="Unassembled WGS sequence"/>
</dbReference>
<sequence length="56" mass="5881">MDAANLPEPSVLASEAMSELVQALGELDALIRELGAGEEADKQKVLLNEMLDGVKG</sequence>
<name>A0A7H4N8T3_9ENTR</name>
<protein>
    <submittedName>
        <fullName evidence="3">N-6 DNA methylase</fullName>
        <ecNumber evidence="3">2.1.1.72</ecNumber>
    </submittedName>
</protein>
<dbReference type="EC" id="2.1.1.72" evidence="3"/>
<evidence type="ECO:0000256" key="1">
    <source>
        <dbReference type="ARBA" id="ARBA00006594"/>
    </source>
</evidence>
<dbReference type="AlphaFoldDB" id="A0A7H4N8T3"/>
<dbReference type="GO" id="GO:0009007">
    <property type="term" value="F:site-specific DNA-methyltransferase (adenine-specific) activity"/>
    <property type="evidence" value="ECO:0007669"/>
    <property type="project" value="UniProtKB-EC"/>
</dbReference>
<proteinExistence type="inferred from homology"/>
<accession>A0A7H4N8T3</accession>
<keyword evidence="3" id="KW-0808">Transferase</keyword>
<gene>
    <name evidence="3" type="primary">hsdM_1</name>
    <name evidence="3" type="ORF">NCTC11685_03494</name>
</gene>
<comment type="similarity">
    <text evidence="1">Belongs to the N(4)/N(6)-methyltransferase family.</text>
</comment>
<keyword evidence="3" id="KW-0489">Methyltransferase</keyword>
<dbReference type="EMBL" id="UGMS01000001">
    <property type="protein sequence ID" value="STV83483.1"/>
    <property type="molecule type" value="Genomic_DNA"/>
</dbReference>
<dbReference type="Gene3D" id="1.20.1260.30">
    <property type="match status" value="1"/>
</dbReference>
<organism evidence="3 4">
    <name type="scientific">Klebsiella michiganensis</name>
    <dbReference type="NCBI Taxonomy" id="1134687"/>
    <lineage>
        <taxon>Bacteria</taxon>
        <taxon>Pseudomonadati</taxon>
        <taxon>Pseudomonadota</taxon>
        <taxon>Gammaproteobacteria</taxon>
        <taxon>Enterobacterales</taxon>
        <taxon>Enterobacteriaceae</taxon>
        <taxon>Klebsiella/Raoultella group</taxon>
        <taxon>Klebsiella</taxon>
    </lineage>
</organism>
<comment type="caution">
    <text evidence="3">The sequence shown here is derived from an EMBL/GenBank/DDBJ whole genome shotgun (WGS) entry which is preliminary data.</text>
</comment>
<evidence type="ECO:0000313" key="3">
    <source>
        <dbReference type="EMBL" id="STV83483.1"/>
    </source>
</evidence>
<reference evidence="3 4" key="1">
    <citation type="submission" date="2018-06" db="EMBL/GenBank/DDBJ databases">
        <authorList>
            <consortium name="Pathogen Informatics"/>
            <person name="Doyle S."/>
        </authorList>
    </citation>
    <scope>NUCLEOTIDE SEQUENCE [LARGE SCALE GENOMIC DNA]</scope>
    <source>
        <strain evidence="3 4">NCTC11685</strain>
    </source>
</reference>
<dbReference type="GO" id="GO:0032259">
    <property type="term" value="P:methylation"/>
    <property type="evidence" value="ECO:0007669"/>
    <property type="project" value="UniProtKB-KW"/>
</dbReference>